<accession>A0ABT1QSB3</accession>
<protein>
    <submittedName>
        <fullName evidence="5">Lytic transglycosylase domain-containing protein</fullName>
    </submittedName>
</protein>
<dbReference type="Pfam" id="PF01464">
    <property type="entry name" value="SLT"/>
    <property type="match status" value="1"/>
</dbReference>
<feature type="domain" description="Transglycosylase SLT" evidence="4">
    <location>
        <begin position="185"/>
        <end position="282"/>
    </location>
</feature>
<evidence type="ECO:0000256" key="1">
    <source>
        <dbReference type="ARBA" id="ARBA00007734"/>
    </source>
</evidence>
<dbReference type="SUPFAM" id="SSF53955">
    <property type="entry name" value="Lysozyme-like"/>
    <property type="match status" value="1"/>
</dbReference>
<keyword evidence="3" id="KW-0732">Signal</keyword>
<dbReference type="PANTHER" id="PTHR37423:SF2">
    <property type="entry name" value="MEMBRANE-BOUND LYTIC MUREIN TRANSGLYCOSYLASE C"/>
    <property type="match status" value="1"/>
</dbReference>
<comment type="similarity">
    <text evidence="1">Belongs to the transglycosylase Slt family.</text>
</comment>
<gene>
    <name evidence="5" type="ORF">NM961_10700</name>
</gene>
<reference evidence="5" key="1">
    <citation type="submission" date="2022-07" db="EMBL/GenBank/DDBJ databases">
        <title>Tahibacter sp., a new gammaproteobacterium isolated from the silt sample collected at pig farm.</title>
        <authorList>
            <person name="Chen H."/>
        </authorList>
    </citation>
    <scope>NUCLEOTIDE SEQUENCE</scope>
    <source>
        <strain evidence="5">P2K</strain>
    </source>
</reference>
<dbReference type="RefSeq" id="WP_255914251.1">
    <property type="nucleotide sequence ID" value="NZ_JANFQO010000008.1"/>
</dbReference>
<evidence type="ECO:0000256" key="3">
    <source>
        <dbReference type="SAM" id="SignalP"/>
    </source>
</evidence>
<evidence type="ECO:0000259" key="4">
    <source>
        <dbReference type="Pfam" id="PF01464"/>
    </source>
</evidence>
<dbReference type="Proteomes" id="UP001165498">
    <property type="component" value="Unassembled WGS sequence"/>
</dbReference>
<name>A0ABT1QSB3_9GAMM</name>
<sequence length="309" mass="33286">MKSRLSHRHVRWLALLLLAGLGSPAFAGSLYRCSGNNGELAYTNKPAGYRNCVQVASYAETKAKPVTEATAPDISKPTFSVESAKAAPQPGQWQYSEGNATATPPASPAPAAPEVAKAEPSKVLRGAVYKINKRNGITEYTNIRPQGRNYQVLFTYISTCFACDVHSKVNFSLTKLNREAFRAEIAAAALEFGVDESLLRAVVHAESAFNPNALSKKGAQGLMQLMPGTADDLGVSNPFDATQNIRGGAQYLAMQLKNFQGNEKLAMAAYNAGPANVTKYGGVPPFDETQVYVTRVSTLRDRYRDTAAN</sequence>
<dbReference type="PANTHER" id="PTHR37423">
    <property type="entry name" value="SOLUBLE LYTIC MUREIN TRANSGLYCOSYLASE-RELATED"/>
    <property type="match status" value="1"/>
</dbReference>
<organism evidence="5 6">
    <name type="scientific">Tahibacter harae</name>
    <dbReference type="NCBI Taxonomy" id="2963937"/>
    <lineage>
        <taxon>Bacteria</taxon>
        <taxon>Pseudomonadati</taxon>
        <taxon>Pseudomonadota</taxon>
        <taxon>Gammaproteobacteria</taxon>
        <taxon>Lysobacterales</taxon>
        <taxon>Rhodanobacteraceae</taxon>
        <taxon>Tahibacter</taxon>
    </lineage>
</organism>
<dbReference type="InterPro" id="IPR023346">
    <property type="entry name" value="Lysozyme-like_dom_sf"/>
</dbReference>
<evidence type="ECO:0000313" key="5">
    <source>
        <dbReference type="EMBL" id="MCQ4165178.1"/>
    </source>
</evidence>
<dbReference type="PROSITE" id="PS00922">
    <property type="entry name" value="TRANSGLYCOSYLASE"/>
    <property type="match status" value="1"/>
</dbReference>
<feature type="signal peptide" evidence="3">
    <location>
        <begin position="1"/>
        <end position="27"/>
    </location>
</feature>
<evidence type="ECO:0000313" key="6">
    <source>
        <dbReference type="Proteomes" id="UP001165498"/>
    </source>
</evidence>
<evidence type="ECO:0000256" key="2">
    <source>
        <dbReference type="SAM" id="MobiDB-lite"/>
    </source>
</evidence>
<dbReference type="InterPro" id="IPR000189">
    <property type="entry name" value="Transglyc_AS"/>
</dbReference>
<feature type="region of interest" description="Disordered" evidence="2">
    <location>
        <begin position="90"/>
        <end position="118"/>
    </location>
</feature>
<dbReference type="EMBL" id="JANFQO010000008">
    <property type="protein sequence ID" value="MCQ4165178.1"/>
    <property type="molecule type" value="Genomic_DNA"/>
</dbReference>
<feature type="chain" id="PRO_5046507592" evidence="3">
    <location>
        <begin position="28"/>
        <end position="309"/>
    </location>
</feature>
<keyword evidence="6" id="KW-1185">Reference proteome</keyword>
<comment type="caution">
    <text evidence="5">The sequence shown here is derived from an EMBL/GenBank/DDBJ whole genome shotgun (WGS) entry which is preliminary data.</text>
</comment>
<proteinExistence type="inferred from homology"/>
<dbReference type="Gene3D" id="1.10.530.10">
    <property type="match status" value="1"/>
</dbReference>
<dbReference type="CDD" id="cd00254">
    <property type="entry name" value="LT-like"/>
    <property type="match status" value="1"/>
</dbReference>
<dbReference type="InterPro" id="IPR008258">
    <property type="entry name" value="Transglycosylase_SLT_dom_1"/>
</dbReference>